<comment type="caution">
    <text evidence="1">The sequence shown here is derived from an EMBL/GenBank/DDBJ whole genome shotgun (WGS) entry which is preliminary data.</text>
</comment>
<dbReference type="EMBL" id="QXGD01008909">
    <property type="protein sequence ID" value="KAE9158592.1"/>
    <property type="molecule type" value="Genomic_DNA"/>
</dbReference>
<dbReference type="Proteomes" id="UP000440367">
    <property type="component" value="Unassembled WGS sequence"/>
</dbReference>
<organism evidence="1 2">
    <name type="scientific">Phytophthora fragariae</name>
    <dbReference type="NCBI Taxonomy" id="53985"/>
    <lineage>
        <taxon>Eukaryota</taxon>
        <taxon>Sar</taxon>
        <taxon>Stramenopiles</taxon>
        <taxon>Oomycota</taxon>
        <taxon>Peronosporomycetes</taxon>
        <taxon>Peronosporales</taxon>
        <taxon>Peronosporaceae</taxon>
        <taxon>Phytophthora</taxon>
    </lineage>
</organism>
<evidence type="ECO:0000313" key="1">
    <source>
        <dbReference type="EMBL" id="KAE9158592.1"/>
    </source>
</evidence>
<gene>
    <name evidence="1" type="ORF">PF002_g33064</name>
</gene>
<protein>
    <submittedName>
        <fullName evidence="1">Uncharacterized protein</fullName>
    </submittedName>
</protein>
<evidence type="ECO:0000313" key="2">
    <source>
        <dbReference type="Proteomes" id="UP000440367"/>
    </source>
</evidence>
<accession>A0A6A3V4P3</accession>
<dbReference type="AlphaFoldDB" id="A0A6A3V4P3"/>
<proteinExistence type="predicted"/>
<sequence>MSLTRSRSRVRSPPPICSCLFLHPFTTAVFAPPGPDAHATIITHRANIPPASRYYSARAVYSPGENTIVKRANRDRWEVDGAGCVCR</sequence>
<name>A0A6A3V4P3_9STRA</name>
<reference evidence="1 2" key="1">
    <citation type="submission" date="2018-08" db="EMBL/GenBank/DDBJ databases">
        <title>Genomic investigation of the strawberry pathogen Phytophthora fragariae indicates pathogenicity is determined by transcriptional variation in three key races.</title>
        <authorList>
            <person name="Adams T.M."/>
            <person name="Armitage A.D."/>
            <person name="Sobczyk M.K."/>
            <person name="Bates H.J."/>
            <person name="Dunwell J.M."/>
            <person name="Nellist C.F."/>
            <person name="Harrison R.J."/>
        </authorList>
    </citation>
    <scope>NUCLEOTIDE SEQUENCE [LARGE SCALE GENOMIC DNA]</scope>
    <source>
        <strain evidence="1 2">BC-1</strain>
    </source>
</reference>